<evidence type="ECO:0000256" key="1">
    <source>
        <dbReference type="ARBA" id="ARBA00004141"/>
    </source>
</evidence>
<comment type="similarity">
    <text evidence="2">Belongs to the UPF0382 family.</text>
</comment>
<dbReference type="eggNOG" id="COG2363">
    <property type="taxonomic scope" value="Bacteria"/>
</dbReference>
<feature type="transmembrane region" description="Helical" evidence="6">
    <location>
        <begin position="46"/>
        <end position="64"/>
    </location>
</feature>
<comment type="subcellular location">
    <subcellularLocation>
        <location evidence="1">Membrane</location>
        <topology evidence="1">Multi-pass membrane protein</topology>
    </subcellularLocation>
</comment>
<protein>
    <submittedName>
        <fullName evidence="7">Membrane protein</fullName>
    </submittedName>
</protein>
<dbReference type="AlphaFoldDB" id="A0A074L2N1"/>
<keyword evidence="5 6" id="KW-0472">Membrane</keyword>
<dbReference type="Pfam" id="PF04241">
    <property type="entry name" value="DUF423"/>
    <property type="match status" value="1"/>
</dbReference>
<dbReference type="InterPro" id="IPR006696">
    <property type="entry name" value="DUF423"/>
</dbReference>
<evidence type="ECO:0000313" key="8">
    <source>
        <dbReference type="Proteomes" id="UP000027821"/>
    </source>
</evidence>
<feature type="transmembrane region" description="Helical" evidence="6">
    <location>
        <begin position="71"/>
        <end position="91"/>
    </location>
</feature>
<reference evidence="7 8" key="1">
    <citation type="submission" date="2014-04" db="EMBL/GenBank/DDBJ databases">
        <title>Characterization and application of a salt tolerant electro-active bacterium.</title>
        <authorList>
            <person name="Yang L."/>
            <person name="Wei S."/>
            <person name="Tay Q.X.M."/>
        </authorList>
    </citation>
    <scope>NUCLEOTIDE SEQUENCE [LARGE SCALE GENOMIC DNA]</scope>
    <source>
        <strain evidence="7 8">LY1</strain>
    </source>
</reference>
<accession>A0A074L2N1</accession>
<dbReference type="PANTHER" id="PTHR43461">
    <property type="entry name" value="TRANSMEMBRANE PROTEIN 256"/>
    <property type="match status" value="1"/>
</dbReference>
<evidence type="ECO:0000256" key="4">
    <source>
        <dbReference type="ARBA" id="ARBA00022989"/>
    </source>
</evidence>
<evidence type="ECO:0000256" key="6">
    <source>
        <dbReference type="SAM" id="Phobius"/>
    </source>
</evidence>
<dbReference type="STRING" id="1048983.EL17_03370"/>
<keyword evidence="4 6" id="KW-1133">Transmembrane helix</keyword>
<dbReference type="GO" id="GO:0005886">
    <property type="term" value="C:plasma membrane"/>
    <property type="evidence" value="ECO:0007669"/>
    <property type="project" value="TreeGrafter"/>
</dbReference>
<sequence length="124" mass="13214">MNKIIQAGALFGVLAVGIGAFGAHGLAEILEVHGRTDTFETGVKYHFYHAIALVLTGLIGHHPYSKKWLKWSSLGFISGILIFSGSLYTLSLTGVTWLGAITPLGGIAFILGWIFLAIAVSSKK</sequence>
<evidence type="ECO:0000256" key="3">
    <source>
        <dbReference type="ARBA" id="ARBA00022692"/>
    </source>
</evidence>
<keyword evidence="3 6" id="KW-0812">Transmembrane</keyword>
<evidence type="ECO:0000256" key="5">
    <source>
        <dbReference type="ARBA" id="ARBA00023136"/>
    </source>
</evidence>
<dbReference type="Proteomes" id="UP000027821">
    <property type="component" value="Unassembled WGS sequence"/>
</dbReference>
<gene>
    <name evidence="7" type="ORF">EL17_03370</name>
</gene>
<evidence type="ECO:0000256" key="2">
    <source>
        <dbReference type="ARBA" id="ARBA00009694"/>
    </source>
</evidence>
<dbReference type="RefSeq" id="WP_035070900.1">
    <property type="nucleotide sequence ID" value="NZ_JMIH01000014.1"/>
</dbReference>
<dbReference type="PANTHER" id="PTHR43461:SF1">
    <property type="entry name" value="TRANSMEMBRANE PROTEIN 256"/>
    <property type="match status" value="1"/>
</dbReference>
<proteinExistence type="inferred from homology"/>
<dbReference type="OrthoDB" id="9802121at2"/>
<evidence type="ECO:0000313" key="7">
    <source>
        <dbReference type="EMBL" id="KEO74730.1"/>
    </source>
</evidence>
<feature type="transmembrane region" description="Helical" evidence="6">
    <location>
        <begin position="97"/>
        <end position="120"/>
    </location>
</feature>
<keyword evidence="8" id="KW-1185">Reference proteome</keyword>
<organism evidence="7 8">
    <name type="scientific">Anditalea andensis</name>
    <dbReference type="NCBI Taxonomy" id="1048983"/>
    <lineage>
        <taxon>Bacteria</taxon>
        <taxon>Pseudomonadati</taxon>
        <taxon>Bacteroidota</taxon>
        <taxon>Cytophagia</taxon>
        <taxon>Cytophagales</taxon>
        <taxon>Cytophagaceae</taxon>
        <taxon>Anditalea</taxon>
    </lineage>
</organism>
<comment type="caution">
    <text evidence="7">The sequence shown here is derived from an EMBL/GenBank/DDBJ whole genome shotgun (WGS) entry which is preliminary data.</text>
</comment>
<dbReference type="EMBL" id="JMIH01000014">
    <property type="protein sequence ID" value="KEO74730.1"/>
    <property type="molecule type" value="Genomic_DNA"/>
</dbReference>
<name>A0A074L2N1_9BACT</name>